<dbReference type="Pfam" id="PF20148">
    <property type="entry name" value="DUF6531"/>
    <property type="match status" value="1"/>
</dbReference>
<dbReference type="InterPro" id="IPR006530">
    <property type="entry name" value="YD"/>
</dbReference>
<evidence type="ECO:0000256" key="1">
    <source>
        <dbReference type="SAM" id="SignalP"/>
    </source>
</evidence>
<dbReference type="InterPro" id="IPR022385">
    <property type="entry name" value="Rhs_assc_core"/>
</dbReference>
<feature type="domain" description="DUF6531" evidence="3">
    <location>
        <begin position="59"/>
        <end position="132"/>
    </location>
</feature>
<keyword evidence="1" id="KW-0732">Signal</keyword>
<dbReference type="Gene3D" id="2.180.10.10">
    <property type="entry name" value="RHS repeat-associated core"/>
    <property type="match status" value="1"/>
</dbReference>
<feature type="chain" id="PRO_5019371396" description="DUF2235 domain-containing protein" evidence="1">
    <location>
        <begin position="27"/>
        <end position="1248"/>
    </location>
</feature>
<feature type="domain" description="T6SS Phospholipase effector Tle1-like catalytic" evidence="2">
    <location>
        <begin position="1035"/>
        <end position="1138"/>
    </location>
</feature>
<evidence type="ECO:0000259" key="3">
    <source>
        <dbReference type="Pfam" id="PF20148"/>
    </source>
</evidence>
<feature type="signal peptide" evidence="1">
    <location>
        <begin position="1"/>
        <end position="26"/>
    </location>
</feature>
<dbReference type="NCBIfam" id="TIGR01643">
    <property type="entry name" value="YD_repeat_2x"/>
    <property type="match status" value="1"/>
</dbReference>
<evidence type="ECO:0000313" key="4">
    <source>
        <dbReference type="EMBL" id="QAA94843.1"/>
    </source>
</evidence>
<feature type="domain" description="T6SS Phospholipase effector Tle1-like catalytic" evidence="2">
    <location>
        <begin position="920"/>
        <end position="1017"/>
    </location>
</feature>
<dbReference type="NCBIfam" id="TIGR03696">
    <property type="entry name" value="Rhs_assc_core"/>
    <property type="match status" value="1"/>
</dbReference>
<dbReference type="KEGG" id="pus:CKA81_14035"/>
<keyword evidence="5" id="KW-1185">Reference proteome</keyword>
<sequence length="1248" mass="138439">MRDIFMKPAIRLLLLAWACAPSWAPAQGTCGPSPLGEPCAQGGVASAGNTEPSLQLGIGNPIHLATGNKYQKETDLPAGPWAPGIEIVRHYNAQDRRPSWLGAGWQLSYDTRLRRVGRRWQIEQADGSRVVFLNSHATSAIGHHGSLSSQGGLWVWAWPNGRRLTFNAQGYLVGIHHDGQLHVDIQREPPGSPLEHAITRISNRRGIALTFAYDIADGQRRLRHIDTPIGRFSYQHQPGQHALRLAAVLRPDGMERRYLYEAQRQAGNDHALTGIKIVSADQQHQRRLNTWAYDAQGRAILSIAGPPDSTAQKLSLQYLRSPETPSGLTAVHGAQGRETRFITAAHGQRLRLTEISSRACPACPLSRSGVRYDQAGRLTELDGTLLQRDQHGVIRSLQIADSGWPGLVLNYQAGGAMHSWQSTLTGMETTAYNRAHRPVRRDYANGDHVMYFHDGAQRPHRVLERNHGGQAVVSSLSWRGGQLMRVEHPQEAELRRYDDHQRLQQRRVKRPATAHSAAIRYTESFDYDTADRLVRHHLPEGGSLGYEWHADGRLTNIHWHDVGGKSHVVIATNAGKAGYQYGNALRLVTLLDRDGRAGQLRLLRGDQPVWTTSTQYDGQGRLALEHHAVPDAKHDETWSYGYDTQGRLAVATRTRQDDNEAARDPPEPYWYAWHSDGSLAAKRVQGISMKPAIKRDVSGLPTSIGSRTLRFGANRRLQQVDEGNTVIAQYHHNAYGHRIVSHGPTGSQHFLYLDNRVVAQLPGHTRQAPDAVLGKTEADDQTPRLPVGRRYIYAHHTPVGFIDYIDGDSRQATLNFVHADLIGAPRLITDHQGKLRWLASYTPMGQAQRLAGDLDIDLRLPGQIFDAATGWHDNVLRTYLPEWGHYLEPDPLGPIPGSQALGYADQQPRRHVDPLGLLLFAFDGTRHSPQTQSNVWKLSQAYRDGPVYYHAGPGNSTSIDWDAATASSAPQIIENQWQSLLDVLHQSSNTGEHIPIDIIGYSRGAALARHFGNLINQHMTGTLFAFQDTLRGVISACVDLRFMGLFDTVAQFGLGGLNNAQYDLSISPAWEWVAHAVALHERRWLLPLTSAGDAHGHNVIEAPFIGAHADIGGGVLRGMSSGIHHQADLSDVALNWMLWQARAAALMFDLSDPADRQITHPVLHDDRSVAARSVQDGDRSVAFASGERQHAYQDDHARLGREQRAQTEALIQRLEDWRRQAGAAVGMVDMAGYARWLHDELGWGPISP</sequence>
<name>A0A410GEW9_9BURK</name>
<protein>
    <recommendedName>
        <fullName evidence="6">DUF2235 domain-containing protein</fullName>
    </recommendedName>
</protein>
<dbReference type="InterPro" id="IPR050708">
    <property type="entry name" value="T6SS_VgrG/RHS"/>
</dbReference>
<dbReference type="EMBL" id="CP022987">
    <property type="protein sequence ID" value="QAA94843.1"/>
    <property type="molecule type" value="Genomic_DNA"/>
</dbReference>
<reference evidence="4 5" key="1">
    <citation type="submission" date="2017-08" db="EMBL/GenBank/DDBJ databases">
        <authorList>
            <person name="Park S.-J."/>
            <person name="Kim H."/>
        </authorList>
    </citation>
    <scope>NUCLEOTIDE SEQUENCE [LARGE SCALE GENOMIC DNA]</scope>
    <source>
        <strain evidence="5">ye3</strain>
    </source>
</reference>
<dbReference type="InterPro" id="IPR018712">
    <property type="entry name" value="Tle1-like_cat"/>
</dbReference>
<dbReference type="PANTHER" id="PTHR32305:SF15">
    <property type="entry name" value="PROTEIN RHSA-RELATED"/>
    <property type="match status" value="1"/>
</dbReference>
<organism evidence="4 5">
    <name type="scientific">Pollutimonas thiosulfatoxidans</name>
    <dbReference type="NCBI Taxonomy" id="2028345"/>
    <lineage>
        <taxon>Bacteria</taxon>
        <taxon>Pseudomonadati</taxon>
        <taxon>Pseudomonadota</taxon>
        <taxon>Betaproteobacteria</taxon>
        <taxon>Burkholderiales</taxon>
        <taxon>Alcaligenaceae</taxon>
        <taxon>Pollutimonas</taxon>
    </lineage>
</organism>
<dbReference type="PANTHER" id="PTHR32305">
    <property type="match status" value="1"/>
</dbReference>
<dbReference type="InterPro" id="IPR045351">
    <property type="entry name" value="DUF6531"/>
</dbReference>
<proteinExistence type="predicted"/>
<evidence type="ECO:0008006" key="6">
    <source>
        <dbReference type="Google" id="ProtNLM"/>
    </source>
</evidence>
<gene>
    <name evidence="4" type="ORF">CKA81_14035</name>
</gene>
<dbReference type="AlphaFoldDB" id="A0A410GEW9"/>
<evidence type="ECO:0000313" key="5">
    <source>
        <dbReference type="Proteomes" id="UP000283474"/>
    </source>
</evidence>
<dbReference type="Pfam" id="PF09994">
    <property type="entry name" value="T6SS_Tle1-like_cat"/>
    <property type="match status" value="2"/>
</dbReference>
<accession>A0A410GEW9</accession>
<dbReference type="Proteomes" id="UP000283474">
    <property type="component" value="Chromosome"/>
</dbReference>
<evidence type="ECO:0000259" key="2">
    <source>
        <dbReference type="Pfam" id="PF09994"/>
    </source>
</evidence>